<keyword evidence="1" id="KW-0812">Transmembrane</keyword>
<comment type="caution">
    <text evidence="2">The sequence shown here is derived from an EMBL/GenBank/DDBJ whole genome shotgun (WGS) entry which is preliminary data.</text>
</comment>
<evidence type="ECO:0000313" key="3">
    <source>
        <dbReference type="Proteomes" id="UP000239181"/>
    </source>
</evidence>
<keyword evidence="1" id="KW-1133">Transmembrane helix</keyword>
<gene>
    <name evidence="2" type="ORF">CQW29_12770</name>
</gene>
<keyword evidence="1" id="KW-0472">Membrane</keyword>
<evidence type="ECO:0000313" key="2">
    <source>
        <dbReference type="EMBL" id="PRD15319.1"/>
    </source>
</evidence>
<feature type="transmembrane region" description="Helical" evidence="1">
    <location>
        <begin position="83"/>
        <end position="107"/>
    </location>
</feature>
<keyword evidence="3" id="KW-1185">Reference proteome</keyword>
<accession>A0A2S9IBZ3</accession>
<organism evidence="2 3">
    <name type="scientific">Pantoea coffeiphila</name>
    <dbReference type="NCBI Taxonomy" id="1465635"/>
    <lineage>
        <taxon>Bacteria</taxon>
        <taxon>Pseudomonadati</taxon>
        <taxon>Pseudomonadota</taxon>
        <taxon>Gammaproteobacteria</taxon>
        <taxon>Enterobacterales</taxon>
        <taxon>Erwiniaceae</taxon>
        <taxon>Pantoea</taxon>
    </lineage>
</organism>
<name>A0A2S9IBZ3_9GAMM</name>
<feature type="transmembrane region" description="Helical" evidence="1">
    <location>
        <begin position="6"/>
        <end position="23"/>
    </location>
</feature>
<dbReference type="AlphaFoldDB" id="A0A2S9IBZ3"/>
<feature type="transmembrane region" description="Helical" evidence="1">
    <location>
        <begin position="35"/>
        <end position="56"/>
    </location>
</feature>
<proteinExistence type="predicted"/>
<protein>
    <submittedName>
        <fullName evidence="2">Uncharacterized protein</fullName>
    </submittedName>
</protein>
<sequence>MKSTFYAWLAAVLWLVFIFLAVINPGGWAVMLIKALLWAAFACVWLSGAACVAALLSGGVRRQAVIASLAGRVFGVSSPYGRWLIRLLVIIFLVSTGSLISLVIYLITMVIAQVLKSVFNDPVLTCCA</sequence>
<dbReference type="EMBL" id="PDET01000007">
    <property type="protein sequence ID" value="PRD15319.1"/>
    <property type="molecule type" value="Genomic_DNA"/>
</dbReference>
<dbReference type="RefSeq" id="WP_105593097.1">
    <property type="nucleotide sequence ID" value="NZ_PDET01000007.1"/>
</dbReference>
<reference evidence="2 3" key="1">
    <citation type="submission" date="2017-10" db="EMBL/GenBank/DDBJ databases">
        <title>Draft genome of two endophytic bacteria isolated from 'guarana' Paullinia cupana (Mart.) Ducke.</title>
        <authorList>
            <person name="Siqueira K.A."/>
            <person name="Liotti R.G."/>
            <person name="Mendes T.A."/>
            <person name="Soares M.A."/>
        </authorList>
    </citation>
    <scope>NUCLEOTIDE SEQUENCE [LARGE SCALE GENOMIC DNA]</scope>
    <source>
        <strain evidence="2 3">342</strain>
    </source>
</reference>
<dbReference type="Proteomes" id="UP000239181">
    <property type="component" value="Unassembled WGS sequence"/>
</dbReference>
<evidence type="ECO:0000256" key="1">
    <source>
        <dbReference type="SAM" id="Phobius"/>
    </source>
</evidence>